<dbReference type="eggNOG" id="ENOG502N5E9">
    <property type="taxonomic scope" value="Archaea"/>
</dbReference>
<accession>L0K285</accession>
<dbReference type="KEGG" id="nou:Natoc_2909"/>
<sequence length="131" mass="13729">MDTFIAFVPVCSHSMRTMTRFGALGLAVVLAVSLLSAGAVAAGGADDVHQVGSIDASIEDEHVTVDGLELEADGLPSYEIDERTYDIDSVGVQTDGVTVDFDDRTYEISSIDLTIEDVSVTVSDVSINGDG</sequence>
<proteinExistence type="predicted"/>
<evidence type="ECO:0000313" key="2">
    <source>
        <dbReference type="Proteomes" id="UP000010878"/>
    </source>
</evidence>
<reference evidence="1 2" key="1">
    <citation type="submission" date="2012-11" db="EMBL/GenBank/DDBJ databases">
        <title>FINISHED of Natronococcus occultus SP4, DSM 3396.</title>
        <authorList>
            <consortium name="DOE Joint Genome Institute"/>
            <person name="Eisen J."/>
            <person name="Huntemann M."/>
            <person name="Wei C.-L."/>
            <person name="Han J."/>
            <person name="Detter J.C."/>
            <person name="Han C."/>
            <person name="Tapia R."/>
            <person name="Chen A."/>
            <person name="Kyrpides N."/>
            <person name="Mavromatis K."/>
            <person name="Markowitz V."/>
            <person name="Szeto E."/>
            <person name="Ivanova N."/>
            <person name="Mikhailova N."/>
            <person name="Ovchinnikova G."/>
            <person name="Pagani I."/>
            <person name="Pati A."/>
            <person name="Goodwin L."/>
            <person name="Nordberg H.P."/>
            <person name="Cantor M.N."/>
            <person name="Hua S.X."/>
            <person name="Woyke T."/>
            <person name="Eisen J."/>
            <person name="Klenk H.-P."/>
            <person name="Klenk H.-P."/>
        </authorList>
    </citation>
    <scope>NUCLEOTIDE SEQUENCE [LARGE SCALE GENOMIC DNA]</scope>
    <source>
        <strain evidence="1 2">SP4</strain>
    </source>
</reference>
<dbReference type="Proteomes" id="UP000010878">
    <property type="component" value="Chromosome"/>
</dbReference>
<protein>
    <submittedName>
        <fullName evidence="1">Uncharacterized protein</fullName>
    </submittedName>
</protein>
<dbReference type="EMBL" id="CP003929">
    <property type="protein sequence ID" value="AGB38665.1"/>
    <property type="molecule type" value="Genomic_DNA"/>
</dbReference>
<organism evidence="1 2">
    <name type="scientific">Natronococcus occultus SP4</name>
    <dbReference type="NCBI Taxonomy" id="694430"/>
    <lineage>
        <taxon>Archaea</taxon>
        <taxon>Methanobacteriati</taxon>
        <taxon>Methanobacteriota</taxon>
        <taxon>Stenosarchaea group</taxon>
        <taxon>Halobacteria</taxon>
        <taxon>Halobacteriales</taxon>
        <taxon>Natrialbaceae</taxon>
        <taxon>Natronococcus</taxon>
    </lineage>
</organism>
<dbReference type="HOGENOM" id="CLU_158397_0_0_2"/>
<name>L0K285_9EURY</name>
<dbReference type="AlphaFoldDB" id="L0K285"/>
<dbReference type="STRING" id="694430.Natoc_2909"/>
<gene>
    <name evidence="1" type="ORF">Natoc_2909</name>
</gene>
<keyword evidence="2" id="KW-1185">Reference proteome</keyword>
<evidence type="ECO:0000313" key="1">
    <source>
        <dbReference type="EMBL" id="AGB38665.1"/>
    </source>
</evidence>